<accession>A0AAP0JNL1</accession>
<comment type="caution">
    <text evidence="2">The sequence shown here is derived from an EMBL/GenBank/DDBJ whole genome shotgun (WGS) entry which is preliminary data.</text>
</comment>
<keyword evidence="1" id="KW-0812">Transmembrane</keyword>
<feature type="transmembrane region" description="Helical" evidence="1">
    <location>
        <begin position="6"/>
        <end position="35"/>
    </location>
</feature>
<dbReference type="AlphaFoldDB" id="A0AAP0JNL1"/>
<evidence type="ECO:0000313" key="2">
    <source>
        <dbReference type="EMBL" id="KAK9137307.1"/>
    </source>
</evidence>
<keyword evidence="1" id="KW-1133">Transmembrane helix</keyword>
<gene>
    <name evidence="2" type="ORF">Sjap_007901</name>
</gene>
<evidence type="ECO:0000256" key="1">
    <source>
        <dbReference type="SAM" id="Phobius"/>
    </source>
</evidence>
<proteinExistence type="predicted"/>
<keyword evidence="1" id="KW-0472">Membrane</keyword>
<protein>
    <submittedName>
        <fullName evidence="2">Uncharacterized protein</fullName>
    </submittedName>
</protein>
<sequence>MAKFGFQLLLICLVIIHLYIYALSLSFSLFTILLFQKFCPKFPLSISTMKNFRYQKQARNSWWSSEAFPYKCLALFRVSINLMNCLNQSRIKFLLFFCWHLLISFFASYF</sequence>
<dbReference type="EMBL" id="JBBNAE010000003">
    <property type="protein sequence ID" value="KAK9137307.1"/>
    <property type="molecule type" value="Genomic_DNA"/>
</dbReference>
<organism evidence="2 3">
    <name type="scientific">Stephania japonica</name>
    <dbReference type="NCBI Taxonomy" id="461633"/>
    <lineage>
        <taxon>Eukaryota</taxon>
        <taxon>Viridiplantae</taxon>
        <taxon>Streptophyta</taxon>
        <taxon>Embryophyta</taxon>
        <taxon>Tracheophyta</taxon>
        <taxon>Spermatophyta</taxon>
        <taxon>Magnoliopsida</taxon>
        <taxon>Ranunculales</taxon>
        <taxon>Menispermaceae</taxon>
        <taxon>Menispermoideae</taxon>
        <taxon>Cissampelideae</taxon>
        <taxon>Stephania</taxon>
    </lineage>
</organism>
<evidence type="ECO:0000313" key="3">
    <source>
        <dbReference type="Proteomes" id="UP001417504"/>
    </source>
</evidence>
<dbReference type="Proteomes" id="UP001417504">
    <property type="component" value="Unassembled WGS sequence"/>
</dbReference>
<reference evidence="2 3" key="1">
    <citation type="submission" date="2024-01" db="EMBL/GenBank/DDBJ databases">
        <title>Genome assemblies of Stephania.</title>
        <authorList>
            <person name="Yang L."/>
        </authorList>
    </citation>
    <scope>NUCLEOTIDE SEQUENCE [LARGE SCALE GENOMIC DNA]</scope>
    <source>
        <strain evidence="2">QJT</strain>
        <tissue evidence="2">Leaf</tissue>
    </source>
</reference>
<keyword evidence="3" id="KW-1185">Reference proteome</keyword>
<name>A0AAP0JNL1_9MAGN</name>